<dbReference type="Gene3D" id="3.30.420.40">
    <property type="match status" value="2"/>
</dbReference>
<dbReference type="RefSeq" id="WP_201369216.1">
    <property type="nucleotide sequence ID" value="NZ_BNJG01000001.1"/>
</dbReference>
<organism evidence="2 3">
    <name type="scientific">Ktedonobacter robiniae</name>
    <dbReference type="NCBI Taxonomy" id="2778365"/>
    <lineage>
        <taxon>Bacteria</taxon>
        <taxon>Bacillati</taxon>
        <taxon>Chloroflexota</taxon>
        <taxon>Ktedonobacteria</taxon>
        <taxon>Ktedonobacterales</taxon>
        <taxon>Ktedonobacteraceae</taxon>
        <taxon>Ktedonobacter</taxon>
    </lineage>
</organism>
<dbReference type="InterPro" id="IPR000600">
    <property type="entry name" value="ROK"/>
</dbReference>
<reference evidence="2 3" key="1">
    <citation type="journal article" date="2021" name="Int. J. Syst. Evol. Microbiol.">
        <title>Reticulibacter mediterranei gen. nov., sp. nov., within the new family Reticulibacteraceae fam. nov., and Ktedonospora formicarum gen. nov., sp. nov., Ktedonobacter robiniae sp. nov., Dictyobacter formicarum sp. nov. and Dictyobacter arantiisoli sp. nov., belonging to the class Ktedonobacteria.</title>
        <authorList>
            <person name="Yabe S."/>
            <person name="Zheng Y."/>
            <person name="Wang C.M."/>
            <person name="Sakai Y."/>
            <person name="Abe K."/>
            <person name="Yokota A."/>
            <person name="Donadio S."/>
            <person name="Cavaletti L."/>
            <person name="Monciardini P."/>
        </authorList>
    </citation>
    <scope>NUCLEOTIDE SEQUENCE [LARGE SCALE GENOMIC DNA]</scope>
    <source>
        <strain evidence="2 3">SOSP1-30</strain>
    </source>
</reference>
<dbReference type="Proteomes" id="UP000654345">
    <property type="component" value="Unassembled WGS sequence"/>
</dbReference>
<dbReference type="PANTHER" id="PTHR18964:SF149">
    <property type="entry name" value="BIFUNCTIONAL UDP-N-ACETYLGLUCOSAMINE 2-EPIMERASE_N-ACETYLMANNOSAMINE KINASE"/>
    <property type="match status" value="1"/>
</dbReference>
<name>A0ABQ3UHY1_9CHLR</name>
<evidence type="ECO:0000256" key="1">
    <source>
        <dbReference type="ARBA" id="ARBA00006479"/>
    </source>
</evidence>
<dbReference type="SUPFAM" id="SSF53067">
    <property type="entry name" value="Actin-like ATPase domain"/>
    <property type="match status" value="1"/>
</dbReference>
<gene>
    <name evidence="2" type="ORF">KSB_07670</name>
</gene>
<keyword evidence="3" id="KW-1185">Reference proteome</keyword>
<dbReference type="Pfam" id="PF00480">
    <property type="entry name" value="ROK"/>
    <property type="match status" value="1"/>
</dbReference>
<protein>
    <submittedName>
        <fullName evidence="2">Glucokinase</fullName>
    </submittedName>
</protein>
<dbReference type="CDD" id="cd23763">
    <property type="entry name" value="ASKHA_ATPase_ROK"/>
    <property type="match status" value="1"/>
</dbReference>
<dbReference type="InterPro" id="IPR043129">
    <property type="entry name" value="ATPase_NBD"/>
</dbReference>
<evidence type="ECO:0000313" key="3">
    <source>
        <dbReference type="Proteomes" id="UP000654345"/>
    </source>
</evidence>
<evidence type="ECO:0000313" key="2">
    <source>
        <dbReference type="EMBL" id="GHO52292.1"/>
    </source>
</evidence>
<comment type="similarity">
    <text evidence="1">Belongs to the ROK (NagC/XylR) family.</text>
</comment>
<sequence>MPTQSDAFPHAAHTSSTPMMLPAVGVDIGGTNTRIGLFPSFDAPTFTLLARFPTPQEYARQVEQICVTLRDHGLLNALAGIGVSIGGRLALDGRMVTIAPNLLDYVQQPLAADLEARLGCPACLAHDPVCGLLGEKRFGVLASSERCAYVTLSTGTGAAIHLEKAGVGVTVSIEIGHQLLDGNELRCLCGQVGCLEPFTGGRQLEQRYGRPIEQIQDPTFWETFSDKLALGLVNLAQLTKVEVIAVSGAIALYNPFLLPLLQQKIDARLNWTRLILIPARLKEDAPLVGAALLLATSEESILH</sequence>
<dbReference type="PANTHER" id="PTHR18964">
    <property type="entry name" value="ROK (REPRESSOR, ORF, KINASE) FAMILY"/>
    <property type="match status" value="1"/>
</dbReference>
<dbReference type="EMBL" id="BNJG01000001">
    <property type="protein sequence ID" value="GHO52292.1"/>
    <property type="molecule type" value="Genomic_DNA"/>
</dbReference>
<comment type="caution">
    <text evidence="2">The sequence shown here is derived from an EMBL/GenBank/DDBJ whole genome shotgun (WGS) entry which is preliminary data.</text>
</comment>
<proteinExistence type="inferred from homology"/>
<accession>A0ABQ3UHY1</accession>